<dbReference type="EMBL" id="SMKA01000335">
    <property type="protein sequence ID" value="TDC15607.1"/>
    <property type="molecule type" value="Genomic_DNA"/>
</dbReference>
<protein>
    <submittedName>
        <fullName evidence="1">Uncharacterized protein</fullName>
    </submittedName>
</protein>
<comment type="caution">
    <text evidence="1">The sequence shown here is derived from an EMBL/GenBank/DDBJ whole genome shotgun (WGS) entry which is preliminary data.</text>
</comment>
<dbReference type="OrthoDB" id="190895at2"/>
<evidence type="ECO:0000313" key="1">
    <source>
        <dbReference type="EMBL" id="TDC15607.1"/>
    </source>
</evidence>
<dbReference type="Proteomes" id="UP000295075">
    <property type="component" value="Unassembled WGS sequence"/>
</dbReference>
<dbReference type="AlphaFoldDB" id="A0A4R4P4L5"/>
<sequence length="192" mass="21294">MVILLVRRRRRRAAIRRRAEVMGSCGWSPAPVDAGLVALAGRLTVRGRATQMFAGDFRGRGLRVLDYEFTARRGPAPVHLIALSLPVALPPLTVSKDSVLPGVNDIELESQAFNERFRVQADDQRFASALLQPRLMAWLLQNPELQWHLAGDALVSWGYGEVAPADILTRLEAMAGVIDRIPPFVLTDYRVS</sequence>
<dbReference type="RefSeq" id="WP_132415023.1">
    <property type="nucleotide sequence ID" value="NZ_SMKA01000335.1"/>
</dbReference>
<reference evidence="1 2" key="1">
    <citation type="submission" date="2019-03" db="EMBL/GenBank/DDBJ databases">
        <title>Draft genome sequences of novel Actinobacteria.</title>
        <authorList>
            <person name="Sahin N."/>
            <person name="Ay H."/>
            <person name="Saygin H."/>
        </authorList>
    </citation>
    <scope>NUCLEOTIDE SEQUENCE [LARGE SCALE GENOMIC DNA]</scope>
    <source>
        <strain evidence="1 2">JCM 30547</strain>
    </source>
</reference>
<proteinExistence type="predicted"/>
<name>A0A4R4P4L5_9ACTN</name>
<accession>A0A4R4P4L5</accession>
<organism evidence="1 2">
    <name type="scientific">Kribbella albertanoniae</name>
    <dbReference type="NCBI Taxonomy" id="1266829"/>
    <lineage>
        <taxon>Bacteria</taxon>
        <taxon>Bacillati</taxon>
        <taxon>Actinomycetota</taxon>
        <taxon>Actinomycetes</taxon>
        <taxon>Propionibacteriales</taxon>
        <taxon>Kribbellaceae</taxon>
        <taxon>Kribbella</taxon>
    </lineage>
</organism>
<evidence type="ECO:0000313" key="2">
    <source>
        <dbReference type="Proteomes" id="UP000295075"/>
    </source>
</evidence>
<gene>
    <name evidence="1" type="ORF">E1261_40275</name>
</gene>
<keyword evidence="2" id="KW-1185">Reference proteome</keyword>